<accession>A0AAE3GZ72</accession>
<keyword evidence="3" id="KW-1185">Reference proteome</keyword>
<evidence type="ECO:0000313" key="2">
    <source>
        <dbReference type="EMBL" id="MCP2731302.1"/>
    </source>
</evidence>
<dbReference type="GO" id="GO:0009307">
    <property type="term" value="P:DNA restriction-modification system"/>
    <property type="evidence" value="ECO:0007669"/>
    <property type="project" value="UniProtKB-KW"/>
</dbReference>
<name>A0AAE3GZ72_9CYAN</name>
<dbReference type="GO" id="GO:0009035">
    <property type="term" value="F:type I site-specific deoxyribonuclease activity"/>
    <property type="evidence" value="ECO:0007669"/>
    <property type="project" value="UniProtKB-EC"/>
</dbReference>
<dbReference type="RefSeq" id="WP_254014043.1">
    <property type="nucleotide sequence ID" value="NZ_JAMZMM010000309.1"/>
</dbReference>
<dbReference type="GO" id="GO:0005524">
    <property type="term" value="F:ATP binding"/>
    <property type="evidence" value="ECO:0007669"/>
    <property type="project" value="UniProtKB-KW"/>
</dbReference>
<dbReference type="Pfam" id="PF04313">
    <property type="entry name" value="HSDR_N"/>
    <property type="match status" value="1"/>
</dbReference>
<evidence type="ECO:0000313" key="3">
    <source>
        <dbReference type="Proteomes" id="UP001204953"/>
    </source>
</evidence>
<comment type="caution">
    <text evidence="2">The sequence shown here is derived from an EMBL/GenBank/DDBJ whole genome shotgun (WGS) entry which is preliminary data.</text>
</comment>
<protein>
    <submittedName>
        <fullName evidence="2">Type I restriction endonuclease</fullName>
    </submittedName>
</protein>
<sequence>MIQTVKAQNIDLRYLIDNFGIQRIRDHQFFWEWQVDFPELTEIEKQELDRVQEGYFNLVEYQPLLENVVKLTIISPILFIAGLYLSPFHIKAEKSIDIRAEDEGIIIEGRIDILILKQNLWVTVIEAKQTSFSLEEGLAQSLTYMLGEPNSETPTFGMITNGVNFRFVKLIREEILKYALSDEFVIDNRGNELYSVLMILKYLSQLAG</sequence>
<dbReference type="Proteomes" id="UP001204953">
    <property type="component" value="Unassembled WGS sequence"/>
</dbReference>
<reference evidence="2" key="1">
    <citation type="submission" date="2022-06" db="EMBL/GenBank/DDBJ databases">
        <title>New cyanobacteria of genus Symplocastrum in benthos of Lake Baikal.</title>
        <authorList>
            <person name="Sorokovikova E."/>
            <person name="Tikhonova I."/>
            <person name="Krasnopeev A."/>
            <person name="Evseev P."/>
            <person name="Gladkikh A."/>
            <person name="Belykh O."/>
        </authorList>
    </citation>
    <scope>NUCLEOTIDE SEQUENCE</scope>
    <source>
        <strain evidence="2">BBK-W-15</strain>
    </source>
</reference>
<dbReference type="AlphaFoldDB" id="A0AAE3GZ72"/>
<gene>
    <name evidence="2" type="ORF">NJ959_23025</name>
</gene>
<organism evidence="2 3">
    <name type="scientific">Limnofasciculus baicalensis BBK-W-15</name>
    <dbReference type="NCBI Taxonomy" id="2699891"/>
    <lineage>
        <taxon>Bacteria</taxon>
        <taxon>Bacillati</taxon>
        <taxon>Cyanobacteriota</taxon>
        <taxon>Cyanophyceae</taxon>
        <taxon>Coleofasciculales</taxon>
        <taxon>Coleofasciculaceae</taxon>
        <taxon>Limnofasciculus</taxon>
        <taxon>Limnofasciculus baicalensis</taxon>
    </lineage>
</organism>
<dbReference type="InterPro" id="IPR007409">
    <property type="entry name" value="Restrct_endonuc_type1_HsdR_N"/>
</dbReference>
<dbReference type="GO" id="GO:0003677">
    <property type="term" value="F:DNA binding"/>
    <property type="evidence" value="ECO:0007669"/>
    <property type="project" value="UniProtKB-KW"/>
</dbReference>
<dbReference type="EMBL" id="JAMZMM010000309">
    <property type="protein sequence ID" value="MCP2731302.1"/>
    <property type="molecule type" value="Genomic_DNA"/>
</dbReference>
<keyword evidence="2" id="KW-0378">Hydrolase</keyword>
<proteinExistence type="predicted"/>
<dbReference type="Gene3D" id="3.90.1570.30">
    <property type="match status" value="1"/>
</dbReference>
<feature type="domain" description="Restriction endonuclease type I HsdR N-terminal" evidence="1">
    <location>
        <begin position="109"/>
        <end position="172"/>
    </location>
</feature>
<evidence type="ECO:0000259" key="1">
    <source>
        <dbReference type="Pfam" id="PF04313"/>
    </source>
</evidence>
<keyword evidence="2" id="KW-0540">Nuclease</keyword>
<keyword evidence="2" id="KW-0255">Endonuclease</keyword>